<proteinExistence type="predicted"/>
<evidence type="ECO:0000313" key="2">
    <source>
        <dbReference type="EMBL" id="SMC21289.1"/>
    </source>
</evidence>
<keyword evidence="3" id="KW-1185">Reference proteome</keyword>
<protein>
    <submittedName>
        <fullName evidence="2">Uncharacterized protein</fullName>
    </submittedName>
</protein>
<reference evidence="2 3" key="1">
    <citation type="submission" date="2017-04" db="EMBL/GenBank/DDBJ databases">
        <authorList>
            <person name="Afonso C.L."/>
            <person name="Miller P.J."/>
            <person name="Scott M.A."/>
            <person name="Spackman E."/>
            <person name="Goraichik I."/>
            <person name="Dimitrov K.M."/>
            <person name="Suarez D.L."/>
            <person name="Swayne D.E."/>
        </authorList>
    </citation>
    <scope>NUCLEOTIDE SEQUENCE [LARGE SCALE GENOMIC DNA]</scope>
    <source>
        <strain evidence="2 3">DSM 12555</strain>
    </source>
</reference>
<evidence type="ECO:0000256" key="1">
    <source>
        <dbReference type="SAM" id="Coils"/>
    </source>
</evidence>
<evidence type="ECO:0000313" key="3">
    <source>
        <dbReference type="Proteomes" id="UP000192468"/>
    </source>
</evidence>
<keyword evidence="1" id="KW-0175">Coiled coil</keyword>
<name>A0A1W1XBP5_9CLOT</name>
<dbReference type="OrthoDB" id="9921293at2"/>
<gene>
    <name evidence="2" type="ORF">SAMN02745134_01234</name>
</gene>
<dbReference type="AlphaFoldDB" id="A0A1W1XBP5"/>
<dbReference type="Proteomes" id="UP000192468">
    <property type="component" value="Unassembled WGS sequence"/>
</dbReference>
<accession>A0A1W1XBP5</accession>
<sequence length="152" mass="17858">MNKNNLSNLKFLSVFKLKQKEKSLILLDENIKTLKHKIQLEKNLLEIETKNLDKLTIENKSIKKEHISFLKLLQGEENTFWIKNNNYNVNPFDNVLIVKKLSTFLIQTKSNETIYVFNNTLTNFLDYLLALNYSIIVLSVDTNRILLKLSLK</sequence>
<dbReference type="RefSeq" id="WP_084114735.1">
    <property type="nucleotide sequence ID" value="NZ_FWXH01000003.1"/>
</dbReference>
<organism evidence="2 3">
    <name type="scientific">Clostridium acidisoli DSM 12555</name>
    <dbReference type="NCBI Taxonomy" id="1121291"/>
    <lineage>
        <taxon>Bacteria</taxon>
        <taxon>Bacillati</taxon>
        <taxon>Bacillota</taxon>
        <taxon>Clostridia</taxon>
        <taxon>Eubacteriales</taxon>
        <taxon>Clostridiaceae</taxon>
        <taxon>Clostridium</taxon>
    </lineage>
</organism>
<dbReference type="EMBL" id="FWXH01000003">
    <property type="protein sequence ID" value="SMC21289.1"/>
    <property type="molecule type" value="Genomic_DNA"/>
</dbReference>
<feature type="coiled-coil region" evidence="1">
    <location>
        <begin position="17"/>
        <end position="65"/>
    </location>
</feature>